<reference evidence="1 2" key="1">
    <citation type="journal article" date="2015" name="Nature">
        <title>rRNA introns, odd ribosomes, and small enigmatic genomes across a large radiation of phyla.</title>
        <authorList>
            <person name="Brown C.T."/>
            <person name="Hug L.A."/>
            <person name="Thomas B.C."/>
            <person name="Sharon I."/>
            <person name="Castelle C.J."/>
            <person name="Singh A."/>
            <person name="Wilkins M.J."/>
            <person name="Williams K.H."/>
            <person name="Banfield J.F."/>
        </authorList>
    </citation>
    <scope>NUCLEOTIDE SEQUENCE [LARGE SCALE GENOMIC DNA]</scope>
</reference>
<dbReference type="Proteomes" id="UP000034163">
    <property type="component" value="Unassembled WGS sequence"/>
</dbReference>
<sequence length="49" mass="5471">MVSEEEIRGFLYHGGRRFIDCPCFDAVALGVFDFEGAKFRHVSNGGIYG</sequence>
<proteinExistence type="predicted"/>
<comment type="caution">
    <text evidence="1">The sequence shown here is derived from an EMBL/GenBank/DDBJ whole genome shotgun (WGS) entry which is preliminary data.</text>
</comment>
<dbReference type="EMBL" id="LCBS01000037">
    <property type="protein sequence ID" value="KKS15349.1"/>
    <property type="molecule type" value="Genomic_DNA"/>
</dbReference>
<evidence type="ECO:0000313" key="2">
    <source>
        <dbReference type="Proteomes" id="UP000034163"/>
    </source>
</evidence>
<protein>
    <submittedName>
        <fullName evidence="1">Uncharacterized protein</fullName>
    </submittedName>
</protein>
<organism evidence="1 2">
    <name type="scientific">candidate division WWE3 bacterium GW2011_GWB1_41_6</name>
    <dbReference type="NCBI Taxonomy" id="1619112"/>
    <lineage>
        <taxon>Bacteria</taxon>
        <taxon>Katanobacteria</taxon>
    </lineage>
</organism>
<evidence type="ECO:0000313" key="1">
    <source>
        <dbReference type="EMBL" id="KKS15349.1"/>
    </source>
</evidence>
<gene>
    <name evidence="1" type="ORF">UU72_C0037G0012</name>
</gene>
<dbReference type="AlphaFoldDB" id="A0A0G0WRH8"/>
<name>A0A0G0WRH8_UNCKA</name>
<accession>A0A0G0WRH8</accession>